<comment type="caution">
    <text evidence="1">The sequence shown here is derived from an EMBL/GenBank/DDBJ whole genome shotgun (WGS) entry which is preliminary data.</text>
</comment>
<sequence>MASQHSVRLTKKAPSKIRDAFMKRVRNAILRMADEASEEILIAALASGSDIGALALVISNPSLEDPALEIDPLAPARARALQHRKEIAEKAGALLSTGEAADILGISRQAVDKRRKAASILAVRVGKGWKYPKLQFRNGQPLPRLRDVLRAYHGVEGWVILDSMSAEASAYGNRSIIALLEQSDNRMLDRAILEIEEHYAP</sequence>
<dbReference type="Proteomes" id="UP000613255">
    <property type="component" value="Unassembled WGS sequence"/>
</dbReference>
<evidence type="ECO:0000313" key="2">
    <source>
        <dbReference type="Proteomes" id="UP000613255"/>
    </source>
</evidence>
<protein>
    <submittedName>
        <fullName evidence="1">Helix-turn-helix domain-containing protein</fullName>
    </submittedName>
</protein>
<keyword evidence="2" id="KW-1185">Reference proteome</keyword>
<dbReference type="RefSeq" id="WP_198686954.1">
    <property type="nucleotide sequence ID" value="NZ_JAEIJD010000017.1"/>
</dbReference>
<dbReference type="AlphaFoldDB" id="A0A934M1L5"/>
<proteinExistence type="predicted"/>
<organism evidence="1 2">
    <name type="scientific">Pontibaca salina</name>
    <dbReference type="NCBI Taxonomy" id="2795731"/>
    <lineage>
        <taxon>Bacteria</taxon>
        <taxon>Pseudomonadati</taxon>
        <taxon>Pseudomonadota</taxon>
        <taxon>Alphaproteobacteria</taxon>
        <taxon>Rhodobacterales</taxon>
        <taxon>Roseobacteraceae</taxon>
        <taxon>Pontibaca</taxon>
    </lineage>
</organism>
<gene>
    <name evidence="1" type="ORF">JAO82_13675</name>
</gene>
<evidence type="ECO:0000313" key="1">
    <source>
        <dbReference type="EMBL" id="MBI6630928.1"/>
    </source>
</evidence>
<dbReference type="EMBL" id="JAEIJD010000017">
    <property type="protein sequence ID" value="MBI6630928.1"/>
    <property type="molecule type" value="Genomic_DNA"/>
</dbReference>
<reference evidence="1" key="1">
    <citation type="submission" date="2020-12" db="EMBL/GenBank/DDBJ databases">
        <title>Pontibaca salina gen. nov., sp. nov., isolated from marine sediment.</title>
        <authorList>
            <person name="Bo J."/>
            <person name="Wang S."/>
            <person name="Song X."/>
            <person name="Du Z."/>
        </authorList>
    </citation>
    <scope>NUCLEOTIDE SEQUENCE</scope>
    <source>
        <strain evidence="1">S1109L</strain>
    </source>
</reference>
<name>A0A934M1L5_9RHOB</name>
<accession>A0A934M1L5</accession>